<keyword evidence="2" id="KW-1185">Reference proteome</keyword>
<dbReference type="PANTHER" id="PTHR35756">
    <property type="entry name" value="OS05G0337400 PROTEIN"/>
    <property type="match status" value="1"/>
</dbReference>
<dbReference type="GO" id="GO:0009507">
    <property type="term" value="C:chloroplast"/>
    <property type="evidence" value="ECO:0007669"/>
    <property type="project" value="TreeGrafter"/>
</dbReference>
<accession>A0A8J5FJR6</accession>
<comment type="caution">
    <text evidence="1">The sequence shown here is derived from an EMBL/GenBank/DDBJ whole genome shotgun (WGS) entry which is preliminary data.</text>
</comment>
<sequence length="197" mass="21095">MIELGSLDHLRAPPLEPIQSYFDVELSNNVRLDHPQAFGSLTWLHLDEPLSILSLFTLRCLDSDPLPVSRRAIRAVAKEDQAAATVLAEATKEDEEATLAVPVSPSDLLTMHFQAEGTMDESAIPSVSKALQGSEGTSDASVRVDEGIAIVELTKQTTVQATGVASNLVEIIQGVGFKLQSLNLSFVNKEDAATDVG</sequence>
<evidence type="ECO:0000313" key="2">
    <source>
        <dbReference type="Proteomes" id="UP000734854"/>
    </source>
</evidence>
<name>A0A8J5FJR6_ZINOF</name>
<dbReference type="Proteomes" id="UP000734854">
    <property type="component" value="Unassembled WGS sequence"/>
</dbReference>
<organism evidence="1 2">
    <name type="scientific">Zingiber officinale</name>
    <name type="common">Ginger</name>
    <name type="synonym">Amomum zingiber</name>
    <dbReference type="NCBI Taxonomy" id="94328"/>
    <lineage>
        <taxon>Eukaryota</taxon>
        <taxon>Viridiplantae</taxon>
        <taxon>Streptophyta</taxon>
        <taxon>Embryophyta</taxon>
        <taxon>Tracheophyta</taxon>
        <taxon>Spermatophyta</taxon>
        <taxon>Magnoliopsida</taxon>
        <taxon>Liliopsida</taxon>
        <taxon>Zingiberales</taxon>
        <taxon>Zingiberaceae</taxon>
        <taxon>Zingiber</taxon>
    </lineage>
</organism>
<dbReference type="AlphaFoldDB" id="A0A8J5FJR6"/>
<evidence type="ECO:0008006" key="3">
    <source>
        <dbReference type="Google" id="ProtNLM"/>
    </source>
</evidence>
<proteinExistence type="predicted"/>
<dbReference type="PANTHER" id="PTHR35756:SF1">
    <property type="entry name" value="OS05G0337400 PROTEIN"/>
    <property type="match status" value="1"/>
</dbReference>
<dbReference type="EMBL" id="JACMSC010000014">
    <property type="protein sequence ID" value="KAG6489697.1"/>
    <property type="molecule type" value="Genomic_DNA"/>
</dbReference>
<protein>
    <recommendedName>
        <fullName evidence="3">HMA domain-containing protein</fullName>
    </recommendedName>
</protein>
<evidence type="ECO:0000313" key="1">
    <source>
        <dbReference type="EMBL" id="KAG6489697.1"/>
    </source>
</evidence>
<reference evidence="1 2" key="1">
    <citation type="submission" date="2020-08" db="EMBL/GenBank/DDBJ databases">
        <title>Plant Genome Project.</title>
        <authorList>
            <person name="Zhang R.-G."/>
        </authorList>
    </citation>
    <scope>NUCLEOTIDE SEQUENCE [LARGE SCALE GENOMIC DNA]</scope>
    <source>
        <tissue evidence="1">Rhizome</tissue>
    </source>
</reference>
<gene>
    <name evidence="1" type="ORF">ZIOFF_050973</name>
</gene>